<dbReference type="InterPro" id="IPR039653">
    <property type="entry name" value="Prenyltransferase"/>
</dbReference>
<feature type="transmembrane region" description="Helical" evidence="9">
    <location>
        <begin position="61"/>
        <end position="82"/>
    </location>
</feature>
<accession>A0A1S9RLF9</accession>
<dbReference type="InterPro" id="IPR030470">
    <property type="entry name" value="UbiA_prenylTrfase_CS"/>
</dbReference>
<dbReference type="InterPro" id="IPR044878">
    <property type="entry name" value="UbiA_sf"/>
</dbReference>
<dbReference type="Gene3D" id="1.20.120.1780">
    <property type="entry name" value="UbiA prenyltransferase"/>
    <property type="match status" value="1"/>
</dbReference>
<sequence length="310" mass="34073">MRSEPFLLTIMPRWLAAYVELSRLYEPLFVLIIYLPILAGLFHGALVAHPQITPEILLQCVFNWLPLSLLWEAFACIVNDIVDQNLDRKVERTRNRPIARGSISTHQGCTFAALVSLMILTLSSQILPSFSLLYYFLTTLGCIIYAFSKRFTYYAQAVVGLVHAVISLLASYSVGFDAFSAPRNVLISSLSLVVAVFFLVTTYEFIYAYQDMEEDIKFGMKSMAVKYGYSGRAVLLAFSIIYGGLLILSGTAGALGSKYFSGAVCSIVTVFLSAALVDLKSPQSCSQCFLYGFVAGSATLASGLLAEYAF</sequence>
<dbReference type="GO" id="GO:0008412">
    <property type="term" value="F:4-hydroxybenzoate polyprenyltransferase activity"/>
    <property type="evidence" value="ECO:0007669"/>
    <property type="project" value="TreeGrafter"/>
</dbReference>
<dbReference type="EMBL" id="LJBN01000143">
    <property type="protein sequence ID" value="OOQ86374.1"/>
    <property type="molecule type" value="Genomic_DNA"/>
</dbReference>
<feature type="transmembrane region" description="Helical" evidence="9">
    <location>
        <begin position="229"/>
        <end position="253"/>
    </location>
</feature>
<keyword evidence="7 9" id="KW-1133">Transmembrane helix</keyword>
<protein>
    <submittedName>
        <fullName evidence="10">Uncharacterized protein</fullName>
    </submittedName>
</protein>
<dbReference type="InterPro" id="IPR000537">
    <property type="entry name" value="UbiA_prenyltransferase"/>
</dbReference>
<reference evidence="11" key="1">
    <citation type="submission" date="2015-09" db="EMBL/GenBank/DDBJ databases">
        <authorList>
            <person name="Fill T.P."/>
            <person name="Baretta J.F."/>
            <person name="de Almeida L.G."/>
            <person name="Rocha M."/>
            <person name="de Souza D.H."/>
            <person name="Malavazi I."/>
            <person name="Cerdeira L.T."/>
            <person name="Hong H."/>
            <person name="Samborskyy M."/>
            <person name="de Vasconcelos A.T."/>
            <person name="Leadlay P."/>
            <person name="Rodrigues-Filho E."/>
        </authorList>
    </citation>
    <scope>NUCLEOTIDE SEQUENCE [LARGE SCALE GENOMIC DNA]</scope>
    <source>
        <strain evidence="11">LaBioMMi 136</strain>
    </source>
</reference>
<evidence type="ECO:0000256" key="2">
    <source>
        <dbReference type="ARBA" id="ARBA00004141"/>
    </source>
</evidence>
<dbReference type="Pfam" id="PF01040">
    <property type="entry name" value="UbiA"/>
    <property type="match status" value="1"/>
</dbReference>
<feature type="transmembrane region" description="Helical" evidence="9">
    <location>
        <begin position="126"/>
        <end position="147"/>
    </location>
</feature>
<evidence type="ECO:0000256" key="5">
    <source>
        <dbReference type="ARBA" id="ARBA00022679"/>
    </source>
</evidence>
<evidence type="ECO:0000256" key="8">
    <source>
        <dbReference type="ARBA" id="ARBA00023136"/>
    </source>
</evidence>
<keyword evidence="5" id="KW-0808">Transferase</keyword>
<evidence type="ECO:0000313" key="10">
    <source>
        <dbReference type="EMBL" id="OOQ86374.1"/>
    </source>
</evidence>
<dbReference type="UniPathway" id="UPA00213"/>
<dbReference type="GO" id="GO:0006744">
    <property type="term" value="P:ubiquinone biosynthetic process"/>
    <property type="evidence" value="ECO:0007669"/>
    <property type="project" value="TreeGrafter"/>
</dbReference>
<comment type="subcellular location">
    <subcellularLocation>
        <location evidence="2">Membrane</location>
        <topology evidence="2">Multi-pass membrane protein</topology>
    </subcellularLocation>
</comment>
<gene>
    <name evidence="10" type="ORF">PEBR_21659</name>
</gene>
<dbReference type="FunFam" id="1.20.120.1780:FF:000001">
    <property type="entry name" value="4-hydroxybenzoate octaprenyltransferase"/>
    <property type="match status" value="1"/>
</dbReference>
<evidence type="ECO:0000256" key="6">
    <source>
        <dbReference type="ARBA" id="ARBA00022692"/>
    </source>
</evidence>
<dbReference type="Proteomes" id="UP000190744">
    <property type="component" value="Unassembled WGS sequence"/>
</dbReference>
<dbReference type="PANTHER" id="PTHR11048">
    <property type="entry name" value="PRENYLTRANSFERASES"/>
    <property type="match status" value="1"/>
</dbReference>
<organism evidence="10 11">
    <name type="scientific">Penicillium brasilianum</name>
    <dbReference type="NCBI Taxonomy" id="104259"/>
    <lineage>
        <taxon>Eukaryota</taxon>
        <taxon>Fungi</taxon>
        <taxon>Dikarya</taxon>
        <taxon>Ascomycota</taxon>
        <taxon>Pezizomycotina</taxon>
        <taxon>Eurotiomycetes</taxon>
        <taxon>Eurotiomycetidae</taxon>
        <taxon>Eurotiales</taxon>
        <taxon>Aspergillaceae</taxon>
        <taxon>Penicillium</taxon>
    </lineage>
</organism>
<keyword evidence="6 9" id="KW-0812">Transmembrane</keyword>
<feature type="transmembrane region" description="Helical" evidence="9">
    <location>
        <begin position="289"/>
        <end position="309"/>
    </location>
</feature>
<dbReference type="GO" id="GO:0016114">
    <property type="term" value="P:terpenoid biosynthetic process"/>
    <property type="evidence" value="ECO:0007669"/>
    <property type="project" value="UniProtKB-UniPathway"/>
</dbReference>
<dbReference type="CDD" id="cd13959">
    <property type="entry name" value="PT_UbiA_COQ2"/>
    <property type="match status" value="1"/>
</dbReference>
<proteinExistence type="inferred from homology"/>
<dbReference type="PANTHER" id="PTHR11048:SF28">
    <property type="entry name" value="4-HYDROXYBENZOATE POLYPRENYLTRANSFERASE, MITOCHONDRIAL"/>
    <property type="match status" value="1"/>
</dbReference>
<comment type="cofactor">
    <cofactor evidence="1">
        <name>Mg(2+)</name>
        <dbReference type="ChEBI" id="CHEBI:18420"/>
    </cofactor>
</comment>
<dbReference type="AlphaFoldDB" id="A0A1S9RLF9"/>
<evidence type="ECO:0000313" key="11">
    <source>
        <dbReference type="Proteomes" id="UP000190744"/>
    </source>
</evidence>
<evidence type="ECO:0000256" key="3">
    <source>
        <dbReference type="ARBA" id="ARBA00004721"/>
    </source>
</evidence>
<evidence type="ECO:0000256" key="4">
    <source>
        <dbReference type="ARBA" id="ARBA00005985"/>
    </source>
</evidence>
<feature type="transmembrane region" description="Helical" evidence="9">
    <location>
        <begin position="103"/>
        <end position="120"/>
    </location>
</feature>
<comment type="similarity">
    <text evidence="4">Belongs to the UbiA prenyltransferase family.</text>
</comment>
<keyword evidence="8 9" id="KW-0472">Membrane</keyword>
<dbReference type="PROSITE" id="PS00943">
    <property type="entry name" value="UBIA"/>
    <property type="match status" value="1"/>
</dbReference>
<feature type="transmembrane region" description="Helical" evidence="9">
    <location>
        <begin position="154"/>
        <end position="174"/>
    </location>
</feature>
<feature type="transmembrane region" description="Helical" evidence="9">
    <location>
        <begin position="28"/>
        <end position="49"/>
    </location>
</feature>
<dbReference type="Gene3D" id="1.10.357.140">
    <property type="entry name" value="UbiA prenyltransferase"/>
    <property type="match status" value="1"/>
</dbReference>
<feature type="transmembrane region" description="Helical" evidence="9">
    <location>
        <begin position="259"/>
        <end position="277"/>
    </location>
</feature>
<comment type="caution">
    <text evidence="10">The sequence shown here is derived from an EMBL/GenBank/DDBJ whole genome shotgun (WGS) entry which is preliminary data.</text>
</comment>
<evidence type="ECO:0000256" key="7">
    <source>
        <dbReference type="ARBA" id="ARBA00022989"/>
    </source>
</evidence>
<comment type="pathway">
    <text evidence="3">Secondary metabolite biosynthesis; terpenoid biosynthesis.</text>
</comment>
<dbReference type="GO" id="GO:0005743">
    <property type="term" value="C:mitochondrial inner membrane"/>
    <property type="evidence" value="ECO:0007669"/>
    <property type="project" value="TreeGrafter"/>
</dbReference>
<evidence type="ECO:0000256" key="1">
    <source>
        <dbReference type="ARBA" id="ARBA00001946"/>
    </source>
</evidence>
<feature type="transmembrane region" description="Helical" evidence="9">
    <location>
        <begin position="186"/>
        <end position="209"/>
    </location>
</feature>
<evidence type="ECO:0000256" key="9">
    <source>
        <dbReference type="SAM" id="Phobius"/>
    </source>
</evidence>
<name>A0A1S9RLF9_PENBI</name>